<evidence type="ECO:0000256" key="1">
    <source>
        <dbReference type="SAM" id="MobiDB-lite"/>
    </source>
</evidence>
<evidence type="ECO:0000313" key="3">
    <source>
        <dbReference type="Proteomes" id="UP000236731"/>
    </source>
</evidence>
<evidence type="ECO:0000313" key="2">
    <source>
        <dbReference type="EMBL" id="SEG11807.1"/>
    </source>
</evidence>
<dbReference type="PROSITE" id="PS51257">
    <property type="entry name" value="PROKAR_LIPOPROTEIN"/>
    <property type="match status" value="1"/>
</dbReference>
<feature type="compositionally biased region" description="Basic and acidic residues" evidence="1">
    <location>
        <begin position="133"/>
        <end position="142"/>
    </location>
</feature>
<dbReference type="RefSeq" id="WP_103905949.1">
    <property type="nucleotide sequence ID" value="NZ_CP049246.1"/>
</dbReference>
<organism evidence="2 3">
    <name type="scientific">Sphingobacterium lactis</name>
    <dbReference type="NCBI Taxonomy" id="797291"/>
    <lineage>
        <taxon>Bacteria</taxon>
        <taxon>Pseudomonadati</taxon>
        <taxon>Bacteroidota</taxon>
        <taxon>Sphingobacteriia</taxon>
        <taxon>Sphingobacteriales</taxon>
        <taxon>Sphingobacteriaceae</taxon>
        <taxon>Sphingobacterium</taxon>
    </lineage>
</organism>
<dbReference type="AlphaFoldDB" id="A0A1H5XKE2"/>
<proteinExistence type="predicted"/>
<name>A0A1H5XKE2_9SPHI</name>
<keyword evidence="3" id="KW-1185">Reference proteome</keyword>
<feature type="region of interest" description="Disordered" evidence="1">
    <location>
        <begin position="127"/>
        <end position="161"/>
    </location>
</feature>
<accession>A0A1H5XKE2</accession>
<protein>
    <recommendedName>
        <fullName evidence="4">Lipocalin-like domain-containing protein</fullName>
    </recommendedName>
</protein>
<gene>
    <name evidence="2" type="ORF">SAMN05421877_10523</name>
</gene>
<reference evidence="3" key="1">
    <citation type="submission" date="2016-10" db="EMBL/GenBank/DDBJ databases">
        <authorList>
            <person name="Varghese N."/>
            <person name="Submissions S."/>
        </authorList>
    </citation>
    <scope>NUCLEOTIDE SEQUENCE [LARGE SCALE GENOMIC DNA]</scope>
    <source>
        <strain evidence="3">DSM 22361</strain>
    </source>
</reference>
<dbReference type="EMBL" id="FNUT01000005">
    <property type="protein sequence ID" value="SEG11807.1"/>
    <property type="molecule type" value="Genomic_DNA"/>
</dbReference>
<sequence>MKKIFNIIAVFGFILATASCNKDEFNRSEIDKSELVGNWVKIVDSIDMDSVDISTLKQLQFQDGGTVKVINGNFCNFKTDTKTAESTCEYYNETSTENSGSYKMIKFAACGGGMQVSIQDSSMTLGFTSDPAGSERYRKLPADIDEPEIPEIPTDSTETEQ</sequence>
<dbReference type="Proteomes" id="UP000236731">
    <property type="component" value="Unassembled WGS sequence"/>
</dbReference>
<evidence type="ECO:0008006" key="4">
    <source>
        <dbReference type="Google" id="ProtNLM"/>
    </source>
</evidence>